<reference evidence="2" key="1">
    <citation type="journal article" date="2014" name="Stand. Genomic Sci.">
        <title>Complete genome sequence of Burkholderia phymatum STM815(T), a broad host range and efficient nitrogen-fixing symbiont of Mimosa species.</title>
        <authorList>
            <person name="Moulin L."/>
            <person name="Klonowska A."/>
            <person name="Caroline B."/>
            <person name="Booth K."/>
            <person name="Vriezen J.A."/>
            <person name="Melkonian R."/>
            <person name="James E.K."/>
            <person name="Young J.P."/>
            <person name="Bena G."/>
            <person name="Hauser L."/>
            <person name="Land M."/>
            <person name="Kyrpides N."/>
            <person name="Bruce D."/>
            <person name="Chain P."/>
            <person name="Copeland A."/>
            <person name="Pitluck S."/>
            <person name="Woyke T."/>
            <person name="Lizotte-Waniewski M."/>
            <person name="Bristow J."/>
            <person name="Riley M."/>
        </authorList>
    </citation>
    <scope>NUCLEOTIDE SEQUENCE [LARGE SCALE GENOMIC DNA]</scope>
    <source>
        <strain evidence="2">DSM 17167 / CIP 108236 / LMG 21445 / STM815</strain>
        <plasmid evidence="2">Plasmid pBPHY01</plasmid>
    </source>
</reference>
<geneLocation type="plasmid" evidence="1 2">
    <name>pBPHY01</name>
</geneLocation>
<keyword evidence="1" id="KW-0614">Plasmid</keyword>
<dbReference type="EMBL" id="CP001045">
    <property type="protein sequence ID" value="ACC75804.1"/>
    <property type="molecule type" value="Genomic_DNA"/>
</dbReference>
<sequence>MLNNFVGEDYRRFRDGVALAGALAGELDAHAKSIPEIRSKLLQWAEGPESREPIRNFSPPTDPVFDSSVAKLGLLGPKLAGKVASVYQEIRQIRADLLIVAQEVKEMQAAELSARLGRCVALLNVSEPRALALISELKVYTGRRYFLWRWIFVFVAGVFGKREINSPA</sequence>
<proteinExistence type="predicted"/>
<name>B2JTA1_PARP8</name>
<protein>
    <submittedName>
        <fullName evidence="1">Uncharacterized protein</fullName>
    </submittedName>
</protein>
<keyword evidence="2" id="KW-1185">Reference proteome</keyword>
<dbReference type="HOGENOM" id="CLU_111132_0_0_4"/>
<dbReference type="Proteomes" id="UP000001192">
    <property type="component" value="Plasmid pBPHY01"/>
</dbReference>
<evidence type="ECO:0000313" key="2">
    <source>
        <dbReference type="Proteomes" id="UP000001192"/>
    </source>
</evidence>
<dbReference type="AlphaFoldDB" id="B2JTA1"/>
<dbReference type="KEGG" id="bph:Bphy_6783"/>
<evidence type="ECO:0000313" key="1">
    <source>
        <dbReference type="EMBL" id="ACC75804.1"/>
    </source>
</evidence>
<accession>B2JTA1</accession>
<gene>
    <name evidence="1" type="ordered locus">Bphy_6783</name>
</gene>
<organism evidence="1 2">
    <name type="scientific">Paraburkholderia phymatum (strain DSM 17167 / CIP 108236 / LMG 21445 / STM815)</name>
    <name type="common">Burkholderia phymatum</name>
    <dbReference type="NCBI Taxonomy" id="391038"/>
    <lineage>
        <taxon>Bacteria</taxon>
        <taxon>Pseudomonadati</taxon>
        <taxon>Pseudomonadota</taxon>
        <taxon>Betaproteobacteria</taxon>
        <taxon>Burkholderiales</taxon>
        <taxon>Burkholderiaceae</taxon>
        <taxon>Paraburkholderia</taxon>
    </lineage>
</organism>